<dbReference type="PROSITE" id="PS50011">
    <property type="entry name" value="PROTEIN_KINASE_DOM"/>
    <property type="match status" value="1"/>
</dbReference>
<dbReference type="GO" id="GO:0005634">
    <property type="term" value="C:nucleus"/>
    <property type="evidence" value="ECO:0007669"/>
    <property type="project" value="TreeGrafter"/>
</dbReference>
<accession>A0A316VKA6</accession>
<keyword evidence="2" id="KW-0808">Transferase</keyword>
<dbReference type="InterPro" id="IPR017441">
    <property type="entry name" value="Protein_kinase_ATP_BS"/>
</dbReference>
<dbReference type="OrthoDB" id="8693905at2759"/>
<dbReference type="Pfam" id="PF00069">
    <property type="entry name" value="Pkinase"/>
    <property type="match status" value="1"/>
</dbReference>
<dbReference type="InterPro" id="IPR008271">
    <property type="entry name" value="Ser/Thr_kinase_AS"/>
</dbReference>
<keyword evidence="4 10" id="KW-0418">Kinase</keyword>
<keyword evidence="1 7" id="KW-0723">Serine/threonine-protein kinase</keyword>
<comment type="similarity">
    <text evidence="7">Belongs to the protein kinase superfamily.</text>
</comment>
<dbReference type="Gene3D" id="1.10.510.10">
    <property type="entry name" value="Transferase(Phosphotransferase) domain 1"/>
    <property type="match status" value="1"/>
</dbReference>
<reference evidence="10 11" key="1">
    <citation type="journal article" date="2018" name="Mol. Biol. Evol.">
        <title>Broad Genomic Sampling Reveals a Smut Pathogenic Ancestry of the Fungal Clade Ustilaginomycotina.</title>
        <authorList>
            <person name="Kijpornyongpan T."/>
            <person name="Mondo S.J."/>
            <person name="Barry K."/>
            <person name="Sandor L."/>
            <person name="Lee J."/>
            <person name="Lipzen A."/>
            <person name="Pangilinan J."/>
            <person name="LaButti K."/>
            <person name="Hainaut M."/>
            <person name="Henrissat B."/>
            <person name="Grigoriev I.V."/>
            <person name="Spatafora J.W."/>
            <person name="Aime M.C."/>
        </authorList>
    </citation>
    <scope>NUCLEOTIDE SEQUENCE [LARGE SCALE GENOMIC DNA]</scope>
    <source>
        <strain evidence="10 11">MCA 3882</strain>
    </source>
</reference>
<proteinExistence type="inferred from homology"/>
<dbReference type="SMART" id="SM00220">
    <property type="entry name" value="S_TKc"/>
    <property type="match status" value="1"/>
</dbReference>
<feature type="region of interest" description="Disordered" evidence="8">
    <location>
        <begin position="262"/>
        <end position="281"/>
    </location>
</feature>
<dbReference type="GeneID" id="37023059"/>
<feature type="domain" description="Protein kinase" evidence="9">
    <location>
        <begin position="11"/>
        <end position="250"/>
    </location>
</feature>
<dbReference type="PANTHER" id="PTHR24345">
    <property type="entry name" value="SERINE/THREONINE-PROTEIN KINASE PLK"/>
    <property type="match status" value="1"/>
</dbReference>
<evidence type="ECO:0000256" key="3">
    <source>
        <dbReference type="ARBA" id="ARBA00022741"/>
    </source>
</evidence>
<evidence type="ECO:0000256" key="7">
    <source>
        <dbReference type="RuleBase" id="RU000304"/>
    </source>
</evidence>
<dbReference type="InterPro" id="IPR000719">
    <property type="entry name" value="Prot_kinase_dom"/>
</dbReference>
<evidence type="ECO:0000256" key="4">
    <source>
        <dbReference type="ARBA" id="ARBA00022777"/>
    </source>
</evidence>
<keyword evidence="3 6" id="KW-0547">Nucleotide-binding</keyword>
<name>A0A316VKA6_9BASI</name>
<dbReference type="PANTHER" id="PTHR24345:SF91">
    <property type="entry name" value="SERINE_THREONINE-PROTEIN KINASE PLK4"/>
    <property type="match status" value="1"/>
</dbReference>
<dbReference type="AlphaFoldDB" id="A0A316VKA6"/>
<dbReference type="RefSeq" id="XP_025356763.1">
    <property type="nucleotide sequence ID" value="XM_025501278.1"/>
</dbReference>
<keyword evidence="5 6" id="KW-0067">ATP-binding</keyword>
<dbReference type="EMBL" id="KZ819602">
    <property type="protein sequence ID" value="PWN36461.1"/>
    <property type="molecule type" value="Genomic_DNA"/>
</dbReference>
<dbReference type="STRING" id="1280837.A0A316VKA6"/>
<evidence type="ECO:0000256" key="1">
    <source>
        <dbReference type="ARBA" id="ARBA00022527"/>
    </source>
</evidence>
<organism evidence="10 11">
    <name type="scientific">Meira miltonrushii</name>
    <dbReference type="NCBI Taxonomy" id="1280837"/>
    <lineage>
        <taxon>Eukaryota</taxon>
        <taxon>Fungi</taxon>
        <taxon>Dikarya</taxon>
        <taxon>Basidiomycota</taxon>
        <taxon>Ustilaginomycotina</taxon>
        <taxon>Exobasidiomycetes</taxon>
        <taxon>Exobasidiales</taxon>
        <taxon>Brachybasidiaceae</taxon>
        <taxon>Meira</taxon>
    </lineage>
</organism>
<evidence type="ECO:0000256" key="2">
    <source>
        <dbReference type="ARBA" id="ARBA00022679"/>
    </source>
</evidence>
<dbReference type="CDD" id="cd00180">
    <property type="entry name" value="PKc"/>
    <property type="match status" value="1"/>
</dbReference>
<evidence type="ECO:0000256" key="8">
    <source>
        <dbReference type="SAM" id="MobiDB-lite"/>
    </source>
</evidence>
<dbReference type="InParanoid" id="A0A316VKA6"/>
<dbReference type="GO" id="GO:0004674">
    <property type="term" value="F:protein serine/threonine kinase activity"/>
    <property type="evidence" value="ECO:0007669"/>
    <property type="project" value="UniProtKB-KW"/>
</dbReference>
<dbReference type="SUPFAM" id="SSF56112">
    <property type="entry name" value="Protein kinase-like (PK-like)"/>
    <property type="match status" value="1"/>
</dbReference>
<dbReference type="PROSITE" id="PS00107">
    <property type="entry name" value="PROTEIN_KINASE_ATP"/>
    <property type="match status" value="1"/>
</dbReference>
<evidence type="ECO:0000256" key="5">
    <source>
        <dbReference type="ARBA" id="ARBA00022840"/>
    </source>
</evidence>
<evidence type="ECO:0000313" key="11">
    <source>
        <dbReference type="Proteomes" id="UP000245771"/>
    </source>
</evidence>
<dbReference type="GO" id="GO:0005524">
    <property type="term" value="F:ATP binding"/>
    <property type="evidence" value="ECO:0007669"/>
    <property type="project" value="UniProtKB-UniRule"/>
</dbReference>
<sequence length="281" mass="31560">MFFAQMNCEKFRFISCLGEGAFGIVYQAINLQTDKQVAVKCIKTNQALGALENMKREADIHSKLKHVNIVALKSFALQNNFLQLELELCEQGTLCDFLFCKQNIICAQLCSAVHYLHEGALAKDAVIHRDIKLENVLLTRGMQIKLGDFGLAISKPRDSIGRWGIAGEMIRGLKYGKKTDLWSLGILLYEIWTWRTFQWSKGVSLEKSIAAMLSEPLSDDVSQVLALFLQIDVSMSKVTSEHTADLYVYISSHTKFLSGIEDEGSDKSFQSAKSEKDSELM</sequence>
<evidence type="ECO:0000256" key="6">
    <source>
        <dbReference type="PROSITE-ProRule" id="PRU10141"/>
    </source>
</evidence>
<dbReference type="PROSITE" id="PS00108">
    <property type="entry name" value="PROTEIN_KINASE_ST"/>
    <property type="match status" value="1"/>
</dbReference>
<dbReference type="InterPro" id="IPR011009">
    <property type="entry name" value="Kinase-like_dom_sf"/>
</dbReference>
<feature type="binding site" evidence="6">
    <location>
        <position position="40"/>
    </location>
    <ligand>
        <name>ATP</name>
        <dbReference type="ChEBI" id="CHEBI:30616"/>
    </ligand>
</feature>
<keyword evidence="11" id="KW-1185">Reference proteome</keyword>
<gene>
    <name evidence="10" type="ORF">FA14DRAFT_183032</name>
</gene>
<dbReference type="Proteomes" id="UP000245771">
    <property type="component" value="Unassembled WGS sequence"/>
</dbReference>
<evidence type="ECO:0000313" key="10">
    <source>
        <dbReference type="EMBL" id="PWN36461.1"/>
    </source>
</evidence>
<protein>
    <submittedName>
        <fullName evidence="10">Kinase-like protein</fullName>
    </submittedName>
</protein>
<evidence type="ECO:0000259" key="9">
    <source>
        <dbReference type="PROSITE" id="PS50011"/>
    </source>
</evidence>